<evidence type="ECO:0000259" key="4">
    <source>
        <dbReference type="Pfam" id="PF13656"/>
    </source>
</evidence>
<dbReference type="Pfam" id="PF13656">
    <property type="entry name" value="RNA_pol_L_2"/>
    <property type="match status" value="1"/>
</dbReference>
<proteinExistence type="inferred from homology"/>
<dbReference type="SUPFAM" id="SSF55257">
    <property type="entry name" value="RBP11-like subunits of RNA polymerase"/>
    <property type="match status" value="1"/>
</dbReference>
<organism evidence="5">
    <name type="scientific">marine sediment metagenome</name>
    <dbReference type="NCBI Taxonomy" id="412755"/>
    <lineage>
        <taxon>unclassified sequences</taxon>
        <taxon>metagenomes</taxon>
        <taxon>ecological metagenomes</taxon>
    </lineage>
</organism>
<evidence type="ECO:0000256" key="1">
    <source>
        <dbReference type="ARBA" id="ARBA00022478"/>
    </source>
</evidence>
<feature type="domain" description="DNA-directed RNA polymerase RBP11-like dimerisation" evidence="4">
    <location>
        <begin position="16"/>
        <end position="88"/>
    </location>
</feature>
<dbReference type="InterPro" id="IPR008193">
    <property type="entry name" value="RNA_pol_Rpb11_13-16kDa_CS"/>
</dbReference>
<accession>A0A0F8ZQI0</accession>
<dbReference type="GO" id="GO:0006366">
    <property type="term" value="P:transcription by RNA polymerase II"/>
    <property type="evidence" value="ECO:0007669"/>
    <property type="project" value="TreeGrafter"/>
</dbReference>
<gene>
    <name evidence="5" type="ORF">LCGC14_3007210</name>
</gene>
<dbReference type="PROSITE" id="PS01154">
    <property type="entry name" value="RNA_POL_L_13KD"/>
    <property type="match status" value="1"/>
</dbReference>
<dbReference type="InterPro" id="IPR009025">
    <property type="entry name" value="RBP11-like_dimer"/>
</dbReference>
<evidence type="ECO:0000313" key="5">
    <source>
        <dbReference type="EMBL" id="KKK62151.1"/>
    </source>
</evidence>
<comment type="similarity">
    <text evidence="3">Belongs to the archaeal Rpo11/eukaryotic RPB11/RPC19 RNA polymerase subunit family.</text>
</comment>
<reference evidence="5" key="1">
    <citation type="journal article" date="2015" name="Nature">
        <title>Complex archaea that bridge the gap between prokaryotes and eukaryotes.</title>
        <authorList>
            <person name="Spang A."/>
            <person name="Saw J.H."/>
            <person name="Jorgensen S.L."/>
            <person name="Zaremba-Niedzwiedzka K."/>
            <person name="Martijn J."/>
            <person name="Lind A.E."/>
            <person name="van Eijk R."/>
            <person name="Schleper C."/>
            <person name="Guy L."/>
            <person name="Ettema T.J."/>
        </authorList>
    </citation>
    <scope>NUCLEOTIDE SEQUENCE</scope>
</reference>
<dbReference type="EMBL" id="LAZR01062137">
    <property type="protein sequence ID" value="KKK62151.1"/>
    <property type="molecule type" value="Genomic_DNA"/>
</dbReference>
<comment type="caution">
    <text evidence="5">The sequence shown here is derived from an EMBL/GenBank/DDBJ whole genome shotgun (WGS) entry which is preliminary data.</text>
</comment>
<dbReference type="InterPro" id="IPR036603">
    <property type="entry name" value="RBP11-like"/>
</dbReference>
<name>A0A0F8ZQI0_9ZZZZ</name>
<protein>
    <recommendedName>
        <fullName evidence="4">DNA-directed RNA polymerase RBP11-like dimerisation domain-containing protein</fullName>
    </recommendedName>
</protein>
<dbReference type="PANTHER" id="PTHR13946">
    <property type="entry name" value="DNA-DIRECTED RNA POLYMERASE I,II,III"/>
    <property type="match status" value="1"/>
</dbReference>
<keyword evidence="1" id="KW-0240">DNA-directed RNA polymerase</keyword>
<dbReference type="HAMAP" id="MF_00261">
    <property type="entry name" value="RNApol_arch_Rpo11"/>
    <property type="match status" value="1"/>
</dbReference>
<dbReference type="InterPro" id="IPR022905">
    <property type="entry name" value="Rpo11-like"/>
</dbReference>
<sequence length="96" mass="10654">MTSSESTPAALDETNVTLFFNEEDHTLGNLLRVQLLRDPEVIFAAYKVPHPLTRSVEVRVQTHGTTPVTESMDTALEAIGKDLDIFDKAFEEALAH</sequence>
<evidence type="ECO:0000256" key="2">
    <source>
        <dbReference type="ARBA" id="ARBA00023163"/>
    </source>
</evidence>
<dbReference type="Gene3D" id="3.30.1360.10">
    <property type="entry name" value="RNA polymerase, RBP11-like subunit"/>
    <property type="match status" value="1"/>
</dbReference>
<dbReference type="PANTHER" id="PTHR13946:SF16">
    <property type="entry name" value="DNA-DIRECTED RNA POLYMERASE II SUBUNIT RPB11"/>
    <property type="match status" value="1"/>
</dbReference>
<evidence type="ECO:0000256" key="3">
    <source>
        <dbReference type="ARBA" id="ARBA00025751"/>
    </source>
</evidence>
<dbReference type="GO" id="GO:0003899">
    <property type="term" value="F:DNA-directed RNA polymerase activity"/>
    <property type="evidence" value="ECO:0007669"/>
    <property type="project" value="InterPro"/>
</dbReference>
<dbReference type="AlphaFoldDB" id="A0A0F8ZQI0"/>
<dbReference type="GO" id="GO:0005665">
    <property type="term" value="C:RNA polymerase II, core complex"/>
    <property type="evidence" value="ECO:0007669"/>
    <property type="project" value="TreeGrafter"/>
</dbReference>
<dbReference type="GO" id="GO:0046983">
    <property type="term" value="F:protein dimerization activity"/>
    <property type="evidence" value="ECO:0007669"/>
    <property type="project" value="InterPro"/>
</dbReference>
<dbReference type="GO" id="GO:0003677">
    <property type="term" value="F:DNA binding"/>
    <property type="evidence" value="ECO:0007669"/>
    <property type="project" value="InterPro"/>
</dbReference>
<keyword evidence="2" id="KW-0804">Transcription</keyword>